<proteinExistence type="predicted"/>
<organism evidence="2 3">
    <name type="scientific">Ornithobacterium rhinotracheale (strain ATCC 51463 / DSM 15997 / CCUG 23171 / CIP 104009 / LMG 9086)</name>
    <dbReference type="NCBI Taxonomy" id="867902"/>
    <lineage>
        <taxon>Bacteria</taxon>
        <taxon>Pseudomonadati</taxon>
        <taxon>Bacteroidota</taxon>
        <taxon>Flavobacteriia</taxon>
        <taxon>Flavobacteriales</taxon>
        <taxon>Weeksellaceae</taxon>
        <taxon>Ornithobacterium</taxon>
    </lineage>
</organism>
<name>I4A2D2_ORNRL</name>
<keyword evidence="1" id="KW-0812">Transmembrane</keyword>
<keyword evidence="1" id="KW-0472">Membrane</keyword>
<dbReference type="AlphaFoldDB" id="I4A2D2"/>
<feature type="transmembrane region" description="Helical" evidence="1">
    <location>
        <begin position="6"/>
        <end position="28"/>
    </location>
</feature>
<dbReference type="GeneID" id="97258572"/>
<dbReference type="EMBL" id="CP003283">
    <property type="protein sequence ID" value="AFL98116.1"/>
    <property type="molecule type" value="Genomic_DNA"/>
</dbReference>
<sequence length="241" mass="28245">MFIAIVYSILFVIFGLYINPKRVQFLFLCRGFNDYSDDKFNVSGFSSYLKKLNIFLGISMPLLFFAIYHWYEVAYAYLSLLIYPIFVYIFLMIKQPSFYYVKPKKYEKEDWIYAPYIGIFSIVGVFILLYVGTRNSELEVENDKIKITGIYETEINKSEIQSISLVNQLPELNKTEGFITRDIVKGYFKTEKGESVVVLINQEDNLPYILITTKNGQKIYFSSGNKSNLEVYKELKEKLNL</sequence>
<evidence type="ECO:0000313" key="3">
    <source>
        <dbReference type="Proteomes" id="UP000006051"/>
    </source>
</evidence>
<dbReference type="eggNOG" id="ENOG5030XBB">
    <property type="taxonomic scope" value="Bacteria"/>
</dbReference>
<dbReference type="GeneID" id="71570021"/>
<dbReference type="RefSeq" id="WP_014791638.1">
    <property type="nucleotide sequence ID" value="NC_018016.1"/>
</dbReference>
<reference evidence="2 3" key="1">
    <citation type="submission" date="2012-06" db="EMBL/GenBank/DDBJ databases">
        <title>The complete genome of Ornithobacterium rhinotracheale DSM 15997.</title>
        <authorList>
            <consortium name="US DOE Joint Genome Institute (JGI-PGF)"/>
            <person name="Lucas S."/>
            <person name="Copeland A."/>
            <person name="Lapidus A."/>
            <person name="Goodwin L."/>
            <person name="Pitluck S."/>
            <person name="Peters L."/>
            <person name="Mikhailova N."/>
            <person name="Teshima H."/>
            <person name="Kyrpides N."/>
            <person name="Mavromatis K."/>
            <person name="Pagani I."/>
            <person name="Ivanova N."/>
            <person name="Ovchinnikova G."/>
            <person name="Zeytun A."/>
            <person name="Detter J.C."/>
            <person name="Han C."/>
            <person name="Land M."/>
            <person name="Hauser L."/>
            <person name="Markowitz V."/>
            <person name="Cheng J.-F."/>
            <person name="Hugenholtz P."/>
            <person name="Woyke T."/>
            <person name="Wu D."/>
            <person name="Lang E."/>
            <person name="Kopitz M."/>
            <person name="Brambilla E."/>
            <person name="Klenk H.-P."/>
            <person name="Eisen J.A."/>
        </authorList>
    </citation>
    <scope>NUCLEOTIDE SEQUENCE [LARGE SCALE GENOMIC DNA]</scope>
    <source>
        <strain evidence="3">ATCC 51463 / DSM 15997 / CCUG 23171 / LMG 9086</strain>
    </source>
</reference>
<dbReference type="Proteomes" id="UP000006051">
    <property type="component" value="Chromosome"/>
</dbReference>
<protein>
    <recommendedName>
        <fullName evidence="4">Bacterial Pleckstrin homology domain-containing protein</fullName>
    </recommendedName>
</protein>
<feature type="transmembrane region" description="Helical" evidence="1">
    <location>
        <begin position="48"/>
        <end position="68"/>
    </location>
</feature>
<feature type="transmembrane region" description="Helical" evidence="1">
    <location>
        <begin position="74"/>
        <end position="93"/>
    </location>
</feature>
<dbReference type="HOGENOM" id="CLU_1150937_0_0_10"/>
<feature type="transmembrane region" description="Helical" evidence="1">
    <location>
        <begin position="113"/>
        <end position="132"/>
    </location>
</feature>
<evidence type="ECO:0008006" key="4">
    <source>
        <dbReference type="Google" id="ProtNLM"/>
    </source>
</evidence>
<dbReference type="KEGG" id="orh:Ornrh_1972"/>
<keyword evidence="3" id="KW-1185">Reference proteome</keyword>
<accession>I4A2D2</accession>
<keyword evidence="1" id="KW-1133">Transmembrane helix</keyword>
<evidence type="ECO:0000256" key="1">
    <source>
        <dbReference type="SAM" id="Phobius"/>
    </source>
</evidence>
<dbReference type="PATRIC" id="fig|867902.3.peg.1918"/>
<dbReference type="STRING" id="867902.Ornrh_1972"/>
<gene>
    <name evidence="2" type="ordered locus">Ornrh_1972</name>
</gene>
<evidence type="ECO:0000313" key="2">
    <source>
        <dbReference type="EMBL" id="AFL98116.1"/>
    </source>
</evidence>